<organism evidence="2 3">
    <name type="scientific">Akanthomyces muscarius</name>
    <name type="common">Entomopathogenic fungus</name>
    <name type="synonym">Lecanicillium muscarium</name>
    <dbReference type="NCBI Taxonomy" id="2231603"/>
    <lineage>
        <taxon>Eukaryota</taxon>
        <taxon>Fungi</taxon>
        <taxon>Dikarya</taxon>
        <taxon>Ascomycota</taxon>
        <taxon>Pezizomycotina</taxon>
        <taxon>Sordariomycetes</taxon>
        <taxon>Hypocreomycetidae</taxon>
        <taxon>Hypocreales</taxon>
        <taxon>Cordycipitaceae</taxon>
        <taxon>Akanthomyces</taxon>
    </lineage>
</organism>
<dbReference type="GeneID" id="80895179"/>
<comment type="caution">
    <text evidence="2">The sequence shown here is derived from an EMBL/GenBank/DDBJ whole genome shotgun (WGS) entry which is preliminary data.</text>
</comment>
<evidence type="ECO:0000256" key="1">
    <source>
        <dbReference type="SAM" id="MobiDB-lite"/>
    </source>
</evidence>
<accession>A0A9W8UQH1</accession>
<sequence length="82" mass="8564">MAAAIATESLASRTSHPADKRPWQATGPQAAASQESEEPIPLPPNAVADPAKRRSKVNSSTSSKFQACPIRPAANRVVLVSS</sequence>
<dbReference type="KEGG" id="amus:LMH87_008020"/>
<gene>
    <name evidence="2" type="ORF">LMH87_008020</name>
</gene>
<protein>
    <submittedName>
        <fullName evidence="2">Uncharacterized protein</fullName>
    </submittedName>
</protein>
<dbReference type="Proteomes" id="UP001144673">
    <property type="component" value="Unassembled WGS sequence"/>
</dbReference>
<reference evidence="2" key="1">
    <citation type="journal article" date="2023" name="Access Microbiol">
        <title>De-novo genome assembly for Akanthomyces muscarius, a biocontrol agent of insect agricultural pests.</title>
        <authorList>
            <person name="Erdos Z."/>
            <person name="Studholme D.J."/>
            <person name="Raymond B."/>
            <person name="Sharma M."/>
        </authorList>
    </citation>
    <scope>NUCLEOTIDE SEQUENCE</scope>
    <source>
        <strain evidence="2">Ve6</strain>
    </source>
</reference>
<keyword evidence="3" id="KW-1185">Reference proteome</keyword>
<dbReference type="EMBL" id="JAJHUN010000005">
    <property type="protein sequence ID" value="KAJ4159104.1"/>
    <property type="molecule type" value="Genomic_DNA"/>
</dbReference>
<evidence type="ECO:0000313" key="3">
    <source>
        <dbReference type="Proteomes" id="UP001144673"/>
    </source>
</evidence>
<evidence type="ECO:0000313" key="2">
    <source>
        <dbReference type="EMBL" id="KAJ4159104.1"/>
    </source>
</evidence>
<feature type="region of interest" description="Disordered" evidence="1">
    <location>
        <begin position="1"/>
        <end position="68"/>
    </location>
</feature>
<dbReference type="RefSeq" id="XP_056057103.1">
    <property type="nucleotide sequence ID" value="XM_056196459.1"/>
</dbReference>
<dbReference type="AlphaFoldDB" id="A0A9W8UQH1"/>
<name>A0A9W8UQH1_AKAMU</name>
<proteinExistence type="predicted"/>